<dbReference type="EnsemblMetazoa" id="XM_038206905.1">
    <property type="protein sequence ID" value="XP_038062833.1"/>
    <property type="gene ID" value="LOC119733311"/>
</dbReference>
<feature type="compositionally biased region" description="Basic and acidic residues" evidence="3">
    <location>
        <begin position="152"/>
        <end position="171"/>
    </location>
</feature>
<feature type="compositionally biased region" description="Basic and acidic residues" evidence="3">
    <location>
        <begin position="241"/>
        <end position="260"/>
    </location>
</feature>
<dbReference type="Proteomes" id="UP000887568">
    <property type="component" value="Unplaced"/>
</dbReference>
<accession>A0A914AGK0</accession>
<evidence type="ECO:0000313" key="5">
    <source>
        <dbReference type="Proteomes" id="UP000887568"/>
    </source>
</evidence>
<feature type="compositionally biased region" description="Basic and acidic residues" evidence="3">
    <location>
        <begin position="372"/>
        <end position="386"/>
    </location>
</feature>
<reference evidence="4" key="1">
    <citation type="submission" date="2022-11" db="UniProtKB">
        <authorList>
            <consortium name="EnsemblMetazoa"/>
        </authorList>
    </citation>
    <scope>IDENTIFICATION</scope>
</reference>
<dbReference type="GO" id="GO:0000398">
    <property type="term" value="P:mRNA splicing, via spliceosome"/>
    <property type="evidence" value="ECO:0007669"/>
    <property type="project" value="TreeGrafter"/>
</dbReference>
<evidence type="ECO:0000256" key="3">
    <source>
        <dbReference type="SAM" id="MobiDB-lite"/>
    </source>
</evidence>
<comment type="similarity">
    <text evidence="1">Belongs to the CWC26 family.</text>
</comment>
<dbReference type="GO" id="GO:0003723">
    <property type="term" value="F:RNA binding"/>
    <property type="evidence" value="ECO:0007669"/>
    <property type="project" value="TreeGrafter"/>
</dbReference>
<dbReference type="InterPro" id="IPR018609">
    <property type="entry name" value="Bud13"/>
</dbReference>
<feature type="compositionally biased region" description="Basic and acidic residues" evidence="3">
    <location>
        <begin position="447"/>
        <end position="481"/>
    </location>
</feature>
<feature type="region of interest" description="Disordered" evidence="3">
    <location>
        <begin position="79"/>
        <end position="488"/>
    </location>
</feature>
<dbReference type="PANTHER" id="PTHR31809:SF0">
    <property type="entry name" value="BUD13 HOMOLOG"/>
    <property type="match status" value="1"/>
</dbReference>
<organism evidence="4 5">
    <name type="scientific">Patiria miniata</name>
    <name type="common">Bat star</name>
    <name type="synonym">Asterina miniata</name>
    <dbReference type="NCBI Taxonomy" id="46514"/>
    <lineage>
        <taxon>Eukaryota</taxon>
        <taxon>Metazoa</taxon>
        <taxon>Echinodermata</taxon>
        <taxon>Eleutherozoa</taxon>
        <taxon>Asterozoa</taxon>
        <taxon>Asteroidea</taxon>
        <taxon>Valvatacea</taxon>
        <taxon>Valvatida</taxon>
        <taxon>Asterinidae</taxon>
        <taxon>Patiria</taxon>
    </lineage>
</organism>
<dbReference type="AlphaFoldDB" id="A0A914AGK0"/>
<evidence type="ECO:0000313" key="4">
    <source>
        <dbReference type="EnsemblMetazoa" id="XP_038062833.1"/>
    </source>
</evidence>
<feature type="compositionally biased region" description="Basic and acidic residues" evidence="3">
    <location>
        <begin position="214"/>
        <end position="233"/>
    </location>
</feature>
<evidence type="ECO:0000256" key="2">
    <source>
        <dbReference type="ARBA" id="ARBA00014454"/>
    </source>
</evidence>
<feature type="compositionally biased region" description="Basic and acidic residues" evidence="3">
    <location>
        <begin position="295"/>
        <end position="314"/>
    </location>
</feature>
<keyword evidence="5" id="KW-1185">Reference proteome</keyword>
<dbReference type="Pfam" id="PF09736">
    <property type="entry name" value="Bud13"/>
    <property type="match status" value="1"/>
</dbReference>
<dbReference type="InterPro" id="IPR051112">
    <property type="entry name" value="CWC26_splicing_factor"/>
</dbReference>
<proteinExistence type="inferred from homology"/>
<feature type="compositionally biased region" description="Basic and acidic residues" evidence="3">
    <location>
        <begin position="268"/>
        <end position="287"/>
    </location>
</feature>
<feature type="compositionally biased region" description="Basic and acidic residues" evidence="3">
    <location>
        <begin position="179"/>
        <end position="202"/>
    </location>
</feature>
<feature type="compositionally biased region" description="Basic and acidic residues" evidence="3">
    <location>
        <begin position="322"/>
        <end position="340"/>
    </location>
</feature>
<name>A0A914AGK0_PATMI</name>
<protein>
    <recommendedName>
        <fullName evidence="2">BUD13 homolog</fullName>
    </recommendedName>
</protein>
<dbReference type="GO" id="GO:0070274">
    <property type="term" value="C:RES complex"/>
    <property type="evidence" value="ECO:0007669"/>
    <property type="project" value="TreeGrafter"/>
</dbReference>
<dbReference type="GeneID" id="119733311"/>
<dbReference type="OrthoDB" id="6022at2759"/>
<feature type="compositionally biased region" description="Basic and acidic residues" evidence="3">
    <location>
        <begin position="100"/>
        <end position="123"/>
    </location>
</feature>
<sequence length="606" mass="68888">MALPIDQKEYLKRYLSAEPEDSKKKKRRKKVKTAIKVTRTFTIVDDDVDIRALAPSSEKQDDIDNPLMDDETPFVAEIIDERPKDEVILEQYRTSNKWRTMGDDDQSRGSRRADKHSISRDGKSSPATGQRRRPRHDSSDSDLSPERNSGSRRGDTRGDRPSARPVRHDSDSDLSPPRKGQDRRGDTKGGRPSERPVRHDSDSDLSPPRKGHDRRGDTRGDRPSSRPARHDSDSDLSPPRKGPDRRGDRRSARPARHDSDSDLSPPRKGQDRRGDRPSARSSRHDSDSDLSPPRKGQDRRGDRRSARPARHDSDSDLSPPRKGQDRRGDRSSARPSRLDSDSDPSPPRQKHRQNPDFDLSPAQQAAPRKGRERPEADSPRKREDSQARTSKAVSGNSKRAEKTLSGTTAGLSDAKSMRRENQESRRRDADMYSKMADDVSGKNAKTVFRDKSGRLRDLDSEKRQKREEDAKKAQDDQKFVEWGKGVTQSAQQKELVKNTLQEMDKPLARYRDDQDLDDMLKGAEREGDPMMAFLKKKQTKTQAAMGVKAKPKYKGPPPPPNRFNIMPGYRWDGVDRSNGFEKKAFVRQADKKATKEIAYKWSIEDM</sequence>
<feature type="compositionally biased region" description="Polar residues" evidence="3">
    <location>
        <begin position="387"/>
        <end position="397"/>
    </location>
</feature>
<dbReference type="RefSeq" id="XP_038062833.1">
    <property type="nucleotide sequence ID" value="XM_038206905.1"/>
</dbReference>
<dbReference type="GO" id="GO:0005684">
    <property type="term" value="C:U2-type spliceosomal complex"/>
    <property type="evidence" value="ECO:0007669"/>
    <property type="project" value="TreeGrafter"/>
</dbReference>
<feature type="compositionally biased region" description="Basic and acidic residues" evidence="3">
    <location>
        <begin position="415"/>
        <end position="440"/>
    </location>
</feature>
<dbReference type="PANTHER" id="PTHR31809">
    <property type="entry name" value="BUD13 HOMOLOG"/>
    <property type="match status" value="1"/>
</dbReference>
<feature type="region of interest" description="Disordered" evidence="3">
    <location>
        <begin position="542"/>
        <end position="563"/>
    </location>
</feature>
<evidence type="ECO:0000256" key="1">
    <source>
        <dbReference type="ARBA" id="ARBA00011069"/>
    </source>
</evidence>